<reference evidence="1" key="2">
    <citation type="journal article" date="2015" name="Fish Shellfish Immunol.">
        <title>Early steps in the European eel (Anguilla anguilla)-Vibrio vulnificus interaction in the gills: Role of the RtxA13 toxin.</title>
        <authorList>
            <person name="Callol A."/>
            <person name="Pajuelo D."/>
            <person name="Ebbesson L."/>
            <person name="Teles M."/>
            <person name="MacKenzie S."/>
            <person name="Amaro C."/>
        </authorList>
    </citation>
    <scope>NUCLEOTIDE SEQUENCE</scope>
</reference>
<reference evidence="1" key="1">
    <citation type="submission" date="2014-11" db="EMBL/GenBank/DDBJ databases">
        <authorList>
            <person name="Amaro Gonzalez C."/>
        </authorList>
    </citation>
    <scope>NUCLEOTIDE SEQUENCE</scope>
</reference>
<protein>
    <submittedName>
        <fullName evidence="1">Uncharacterized protein</fullName>
    </submittedName>
</protein>
<dbReference type="EMBL" id="GBXM01033042">
    <property type="protein sequence ID" value="JAH75535.1"/>
    <property type="molecule type" value="Transcribed_RNA"/>
</dbReference>
<accession>A0A0E9VDK0</accession>
<dbReference type="AlphaFoldDB" id="A0A0E9VDK0"/>
<organism evidence="1">
    <name type="scientific">Anguilla anguilla</name>
    <name type="common">European freshwater eel</name>
    <name type="synonym">Muraena anguilla</name>
    <dbReference type="NCBI Taxonomy" id="7936"/>
    <lineage>
        <taxon>Eukaryota</taxon>
        <taxon>Metazoa</taxon>
        <taxon>Chordata</taxon>
        <taxon>Craniata</taxon>
        <taxon>Vertebrata</taxon>
        <taxon>Euteleostomi</taxon>
        <taxon>Actinopterygii</taxon>
        <taxon>Neopterygii</taxon>
        <taxon>Teleostei</taxon>
        <taxon>Anguilliformes</taxon>
        <taxon>Anguillidae</taxon>
        <taxon>Anguilla</taxon>
    </lineage>
</organism>
<evidence type="ECO:0000313" key="1">
    <source>
        <dbReference type="EMBL" id="JAH75535.1"/>
    </source>
</evidence>
<name>A0A0E9VDK0_ANGAN</name>
<sequence length="30" mass="3082">MSGEAPSAVLSTSCGALLSLFTNLDDTQRP</sequence>
<proteinExistence type="predicted"/>